<dbReference type="Pfam" id="PF01391">
    <property type="entry name" value="Collagen"/>
    <property type="match status" value="1"/>
</dbReference>
<evidence type="ECO:0000313" key="4">
    <source>
        <dbReference type="EMBL" id="VDM92391.1"/>
    </source>
</evidence>
<keyword evidence="1" id="KW-0677">Repeat</keyword>
<evidence type="ECO:0000313" key="5">
    <source>
        <dbReference type="Proteomes" id="UP000277928"/>
    </source>
</evidence>
<proteinExistence type="predicted"/>
<feature type="transmembrane region" description="Helical" evidence="3">
    <location>
        <begin position="12"/>
        <end position="34"/>
    </location>
</feature>
<name>A0A3P7M7I2_LITSI</name>
<dbReference type="EMBL" id="UYRX01001920">
    <property type="protein sequence ID" value="VDM92391.1"/>
    <property type="molecule type" value="Genomic_DNA"/>
</dbReference>
<evidence type="ECO:0008006" key="6">
    <source>
        <dbReference type="Google" id="ProtNLM"/>
    </source>
</evidence>
<gene>
    <name evidence="4" type="ORF">NLS_LOCUS9772</name>
</gene>
<dbReference type="AlphaFoldDB" id="A0A3P7M7I2"/>
<accession>A0A3P7M7I2</accession>
<dbReference type="STRING" id="42156.A0A3P7M7I2"/>
<dbReference type="OMA" id="VVVVQTC"/>
<keyword evidence="3" id="KW-0812">Transmembrane</keyword>
<reference evidence="4 5" key="1">
    <citation type="submission" date="2018-08" db="EMBL/GenBank/DDBJ databases">
        <authorList>
            <person name="Laetsch R D."/>
            <person name="Stevens L."/>
            <person name="Kumar S."/>
            <person name="Blaxter L. M."/>
        </authorList>
    </citation>
    <scope>NUCLEOTIDE SEQUENCE [LARGE SCALE GENOMIC DNA]</scope>
</reference>
<keyword evidence="5" id="KW-1185">Reference proteome</keyword>
<dbReference type="InterPro" id="IPR008160">
    <property type="entry name" value="Collagen"/>
</dbReference>
<sequence length="83" mass="8226">MVLSVLSASMHLFTTLLSVIGAVVVVQACIPSLLEMPKGPPGRDGRDGLPGEPGLKGPTGPPGEMGPPGMPGPQGGGRTTAEP</sequence>
<protein>
    <recommendedName>
        <fullName evidence="6">Nematode cuticle collagen N-terminal domain-containing protein</fullName>
    </recommendedName>
</protein>
<keyword evidence="3" id="KW-0472">Membrane</keyword>
<feature type="compositionally biased region" description="Gly residues" evidence="2">
    <location>
        <begin position="72"/>
        <end position="83"/>
    </location>
</feature>
<evidence type="ECO:0000256" key="1">
    <source>
        <dbReference type="ARBA" id="ARBA00022737"/>
    </source>
</evidence>
<dbReference type="Proteomes" id="UP000277928">
    <property type="component" value="Unassembled WGS sequence"/>
</dbReference>
<keyword evidence="3" id="KW-1133">Transmembrane helix</keyword>
<feature type="region of interest" description="Disordered" evidence="2">
    <location>
        <begin position="33"/>
        <end position="83"/>
    </location>
</feature>
<evidence type="ECO:0000256" key="2">
    <source>
        <dbReference type="SAM" id="MobiDB-lite"/>
    </source>
</evidence>
<organism evidence="4 5">
    <name type="scientific">Litomosoides sigmodontis</name>
    <name type="common">Filarial nematode worm</name>
    <dbReference type="NCBI Taxonomy" id="42156"/>
    <lineage>
        <taxon>Eukaryota</taxon>
        <taxon>Metazoa</taxon>
        <taxon>Ecdysozoa</taxon>
        <taxon>Nematoda</taxon>
        <taxon>Chromadorea</taxon>
        <taxon>Rhabditida</taxon>
        <taxon>Spirurina</taxon>
        <taxon>Spiruromorpha</taxon>
        <taxon>Filarioidea</taxon>
        <taxon>Onchocercidae</taxon>
        <taxon>Litomosoides</taxon>
    </lineage>
</organism>
<evidence type="ECO:0000256" key="3">
    <source>
        <dbReference type="SAM" id="Phobius"/>
    </source>
</evidence>
<feature type="compositionally biased region" description="Pro residues" evidence="2">
    <location>
        <begin position="59"/>
        <end position="71"/>
    </location>
</feature>